<protein>
    <submittedName>
        <fullName evidence="3">Insulinase family protein</fullName>
    </submittedName>
</protein>
<dbReference type="InterPro" id="IPR011249">
    <property type="entry name" value="Metalloenz_LuxS/M16"/>
</dbReference>
<organism evidence="3 4">
    <name type="scientific">Copranaerobaculum intestinale</name>
    <dbReference type="NCBI Taxonomy" id="2692629"/>
    <lineage>
        <taxon>Bacteria</taxon>
        <taxon>Bacillati</taxon>
        <taxon>Bacillota</taxon>
        <taxon>Erysipelotrichia</taxon>
        <taxon>Erysipelotrichales</taxon>
        <taxon>Erysipelotrichaceae</taxon>
        <taxon>Copranaerobaculum</taxon>
    </lineage>
</organism>
<reference evidence="3 4" key="2">
    <citation type="submission" date="2020-01" db="EMBL/GenBank/DDBJ databases">
        <title>Clostridiaceae sp. nov. isolated from the gut of human by culturomics.</title>
        <authorList>
            <person name="Chang Y."/>
        </authorList>
    </citation>
    <scope>NUCLEOTIDE SEQUENCE [LARGE SCALE GENOMIC DNA]</scope>
    <source>
        <strain evidence="3 4">DONG20-135</strain>
    </source>
</reference>
<dbReference type="Gene3D" id="3.30.830.10">
    <property type="entry name" value="Metalloenzyme, LuxS/M16 peptidase-like"/>
    <property type="match status" value="2"/>
</dbReference>
<dbReference type="EMBL" id="WUUQ01000002">
    <property type="protein sequence ID" value="MXQ73868.1"/>
    <property type="molecule type" value="Genomic_DNA"/>
</dbReference>
<feature type="domain" description="Peptidase M16 N-terminal" evidence="1">
    <location>
        <begin position="62"/>
        <end position="156"/>
    </location>
</feature>
<evidence type="ECO:0000259" key="2">
    <source>
        <dbReference type="Pfam" id="PF05193"/>
    </source>
</evidence>
<reference evidence="3 4" key="1">
    <citation type="submission" date="2019-12" db="EMBL/GenBank/DDBJ databases">
        <authorList>
            <person name="Yang R."/>
        </authorList>
    </citation>
    <scope>NUCLEOTIDE SEQUENCE [LARGE SCALE GENOMIC DNA]</scope>
    <source>
        <strain evidence="3 4">DONG20-135</strain>
    </source>
</reference>
<sequence length="425" mass="49513">MKKITNDTYQETYFEETLDNGLHVVLWNKPGFEKSYFMIATPLGALDMEQVDEAGKEITFPAGIAHFLEHKMFEDETCDIMDKFSKMGANVNAFTSYTETAYYFSTSGDPIQPLHLLLELAQNLHISKASVEKEKGIIIQELNMYKQMSDSRLLMETFTSLFVNHPMRFDIGGDDKSVSSITYEQLQDCYRLNYHPSKMILIGVSGHDPKQLMKEIRDDQSQREFSKVAHVTRKSYDEPKDVARPSFSFEMDVTTPKLAVAYKLEGIADWKERLKLEWAFRILLDASFTSLNPDYQQWLDEKIINDYFGYDADFGTDYGFLMFYNETDNVEQFRSFIHSSLKKVRDNGIQESTLNQLKRRYFGQAVRSLNNFDEIAVTYMRNFFNHIDFFETMDMAMKITLDDLWYAMDQIDSAREAVVTILPKK</sequence>
<name>A0A6N8U6Q1_9FIRM</name>
<dbReference type="NCBIfam" id="NF047421">
    <property type="entry name" value="YfmH_fam"/>
    <property type="match status" value="1"/>
</dbReference>
<evidence type="ECO:0000313" key="3">
    <source>
        <dbReference type="EMBL" id="MXQ73868.1"/>
    </source>
</evidence>
<dbReference type="Pfam" id="PF00675">
    <property type="entry name" value="Peptidase_M16"/>
    <property type="match status" value="1"/>
</dbReference>
<dbReference type="Proteomes" id="UP000434036">
    <property type="component" value="Unassembled WGS sequence"/>
</dbReference>
<evidence type="ECO:0000313" key="4">
    <source>
        <dbReference type="Proteomes" id="UP000434036"/>
    </source>
</evidence>
<gene>
    <name evidence="3" type="ORF">GSF08_07935</name>
</gene>
<dbReference type="InterPro" id="IPR007863">
    <property type="entry name" value="Peptidase_M16_C"/>
</dbReference>
<dbReference type="RefSeq" id="WP_160625271.1">
    <property type="nucleotide sequence ID" value="NZ_WUUQ01000002.1"/>
</dbReference>
<dbReference type="PANTHER" id="PTHR11851">
    <property type="entry name" value="METALLOPROTEASE"/>
    <property type="match status" value="1"/>
</dbReference>
<dbReference type="PANTHER" id="PTHR11851:SF134">
    <property type="entry name" value="ZINC-DEPENDENT PROTEASE"/>
    <property type="match status" value="1"/>
</dbReference>
<keyword evidence="4" id="KW-1185">Reference proteome</keyword>
<dbReference type="SUPFAM" id="SSF63411">
    <property type="entry name" value="LuxS/MPP-like metallohydrolase"/>
    <property type="match status" value="2"/>
</dbReference>
<feature type="domain" description="Peptidase M16 C-terminal" evidence="2">
    <location>
        <begin position="180"/>
        <end position="360"/>
    </location>
</feature>
<dbReference type="InterPro" id="IPR011765">
    <property type="entry name" value="Pept_M16_N"/>
</dbReference>
<comment type="caution">
    <text evidence="3">The sequence shown here is derived from an EMBL/GenBank/DDBJ whole genome shotgun (WGS) entry which is preliminary data.</text>
</comment>
<dbReference type="AlphaFoldDB" id="A0A6N8U6Q1"/>
<proteinExistence type="predicted"/>
<dbReference type="GO" id="GO:0046872">
    <property type="term" value="F:metal ion binding"/>
    <property type="evidence" value="ECO:0007669"/>
    <property type="project" value="InterPro"/>
</dbReference>
<dbReference type="InterPro" id="IPR050361">
    <property type="entry name" value="MPP/UQCRC_Complex"/>
</dbReference>
<evidence type="ECO:0000259" key="1">
    <source>
        <dbReference type="Pfam" id="PF00675"/>
    </source>
</evidence>
<accession>A0A6N8U6Q1</accession>
<dbReference type="Pfam" id="PF05193">
    <property type="entry name" value="Peptidase_M16_C"/>
    <property type="match status" value="1"/>
</dbReference>